<dbReference type="PROSITE" id="PS00059">
    <property type="entry name" value="ADH_ZINC"/>
    <property type="match status" value="1"/>
</dbReference>
<reference evidence="11 12" key="1">
    <citation type="submission" date="2019-07" db="EMBL/GenBank/DDBJ databases">
        <title>Draft genome assembly of a fouling barnacle, Amphibalanus amphitrite (Darwin, 1854): The first reference genome for Thecostraca.</title>
        <authorList>
            <person name="Kim W."/>
        </authorList>
    </citation>
    <scope>NUCLEOTIDE SEQUENCE [LARGE SCALE GENOMIC DNA]</scope>
    <source>
        <strain evidence="11">SNU_AA5</strain>
        <tissue evidence="11">Soma without cirri and trophi</tissue>
    </source>
</reference>
<gene>
    <name evidence="11" type="primary">Sord_0</name>
    <name evidence="11" type="ORF">FJT64_016803</name>
</gene>
<evidence type="ECO:0000256" key="1">
    <source>
        <dbReference type="ARBA" id="ARBA00001947"/>
    </source>
</evidence>
<feature type="domain" description="Enoyl reductase (ER)" evidence="10">
    <location>
        <begin position="15"/>
        <end position="346"/>
    </location>
</feature>
<dbReference type="InterPro" id="IPR013149">
    <property type="entry name" value="ADH-like_C"/>
</dbReference>
<evidence type="ECO:0000259" key="10">
    <source>
        <dbReference type="SMART" id="SM00829"/>
    </source>
</evidence>
<name>A0A6A4WZC8_AMPAM</name>
<dbReference type="SUPFAM" id="SSF50129">
    <property type="entry name" value="GroES-like"/>
    <property type="match status" value="1"/>
</dbReference>
<evidence type="ECO:0000313" key="11">
    <source>
        <dbReference type="EMBL" id="KAF0312447.1"/>
    </source>
</evidence>
<keyword evidence="5" id="KW-0560">Oxidoreductase</keyword>
<dbReference type="OrthoDB" id="1879366at2759"/>
<evidence type="ECO:0000256" key="4">
    <source>
        <dbReference type="ARBA" id="ARBA00022833"/>
    </source>
</evidence>
<evidence type="ECO:0000256" key="5">
    <source>
        <dbReference type="ARBA" id="ARBA00023002"/>
    </source>
</evidence>
<comment type="caution">
    <text evidence="11">The sequence shown here is derived from an EMBL/GenBank/DDBJ whole genome shotgun (WGS) entry which is preliminary data.</text>
</comment>
<evidence type="ECO:0000256" key="3">
    <source>
        <dbReference type="ARBA" id="ARBA00022723"/>
    </source>
</evidence>
<dbReference type="EMBL" id="VIIS01000169">
    <property type="protein sequence ID" value="KAF0312447.1"/>
    <property type="molecule type" value="Genomic_DNA"/>
</dbReference>
<comment type="cofactor">
    <cofactor evidence="1 9">
        <name>Zn(2+)</name>
        <dbReference type="ChEBI" id="CHEBI:29105"/>
    </cofactor>
</comment>
<keyword evidence="3 9" id="KW-0479">Metal-binding</keyword>
<proteinExistence type="inferred from homology"/>
<dbReference type="AlphaFoldDB" id="A0A6A4WZC8"/>
<organism evidence="11 12">
    <name type="scientific">Amphibalanus amphitrite</name>
    <name type="common">Striped barnacle</name>
    <name type="synonym">Balanus amphitrite</name>
    <dbReference type="NCBI Taxonomy" id="1232801"/>
    <lineage>
        <taxon>Eukaryota</taxon>
        <taxon>Metazoa</taxon>
        <taxon>Ecdysozoa</taxon>
        <taxon>Arthropoda</taxon>
        <taxon>Crustacea</taxon>
        <taxon>Multicrustacea</taxon>
        <taxon>Cirripedia</taxon>
        <taxon>Thoracica</taxon>
        <taxon>Thoracicalcarea</taxon>
        <taxon>Balanomorpha</taxon>
        <taxon>Balanoidea</taxon>
        <taxon>Balanidae</taxon>
        <taxon>Amphibalaninae</taxon>
        <taxon>Amphibalanus</taxon>
    </lineage>
</organism>
<dbReference type="Gene3D" id="3.40.50.720">
    <property type="entry name" value="NAD(P)-binding Rossmann-like Domain"/>
    <property type="match status" value="1"/>
</dbReference>
<dbReference type="PANTHER" id="PTHR43161:SF9">
    <property type="entry name" value="SORBITOL DEHYDROGENASE"/>
    <property type="match status" value="1"/>
</dbReference>
<evidence type="ECO:0000313" key="12">
    <source>
        <dbReference type="Proteomes" id="UP000440578"/>
    </source>
</evidence>
<dbReference type="CDD" id="cd05285">
    <property type="entry name" value="sorbitol_DH"/>
    <property type="match status" value="1"/>
</dbReference>
<dbReference type="FunFam" id="3.40.50.720:FF:000068">
    <property type="entry name" value="Sorbitol dehydrogenase"/>
    <property type="match status" value="1"/>
</dbReference>
<dbReference type="InterPro" id="IPR045306">
    <property type="entry name" value="SDH-like"/>
</dbReference>
<evidence type="ECO:0000256" key="9">
    <source>
        <dbReference type="RuleBase" id="RU361277"/>
    </source>
</evidence>
<dbReference type="Proteomes" id="UP000440578">
    <property type="component" value="Unassembled WGS sequence"/>
</dbReference>
<dbReference type="GO" id="GO:0006062">
    <property type="term" value="P:sorbitol catabolic process"/>
    <property type="evidence" value="ECO:0007669"/>
    <property type="project" value="TreeGrafter"/>
</dbReference>
<dbReference type="PANTHER" id="PTHR43161">
    <property type="entry name" value="SORBITOL DEHYDROGENASE"/>
    <property type="match status" value="1"/>
</dbReference>
<dbReference type="Gene3D" id="3.90.180.10">
    <property type="entry name" value="Medium-chain alcohol dehydrogenases, catalytic domain"/>
    <property type="match status" value="1"/>
</dbReference>
<accession>A0A6A4WZC8</accession>
<evidence type="ECO:0000256" key="7">
    <source>
        <dbReference type="ARBA" id="ARBA00026132"/>
    </source>
</evidence>
<dbReference type="SMART" id="SM00829">
    <property type="entry name" value="PKS_ER"/>
    <property type="match status" value="1"/>
</dbReference>
<keyword evidence="12" id="KW-1185">Reference proteome</keyword>
<dbReference type="InterPro" id="IPR036291">
    <property type="entry name" value="NAD(P)-bd_dom_sf"/>
</dbReference>
<comment type="similarity">
    <text evidence="2 9">Belongs to the zinc-containing alcohol dehydrogenase family.</text>
</comment>
<dbReference type="InterPro" id="IPR013154">
    <property type="entry name" value="ADH-like_N"/>
</dbReference>
<dbReference type="Pfam" id="PF00107">
    <property type="entry name" value="ADH_zinc_N"/>
    <property type="match status" value="1"/>
</dbReference>
<dbReference type="InterPro" id="IPR011032">
    <property type="entry name" value="GroES-like_sf"/>
</dbReference>
<dbReference type="InterPro" id="IPR020843">
    <property type="entry name" value="ER"/>
</dbReference>
<dbReference type="Pfam" id="PF08240">
    <property type="entry name" value="ADH_N"/>
    <property type="match status" value="1"/>
</dbReference>
<dbReference type="InterPro" id="IPR002328">
    <property type="entry name" value="ADH_Zn_CS"/>
</dbReference>
<evidence type="ECO:0000256" key="6">
    <source>
        <dbReference type="ARBA" id="ARBA00023027"/>
    </source>
</evidence>
<evidence type="ECO:0000256" key="2">
    <source>
        <dbReference type="ARBA" id="ARBA00008072"/>
    </source>
</evidence>
<dbReference type="GO" id="GO:0008270">
    <property type="term" value="F:zinc ion binding"/>
    <property type="evidence" value="ECO:0007669"/>
    <property type="project" value="InterPro"/>
</dbReference>
<sequence length="350" mass="37052">MAPSRDNLSAVLHKARDLRLEQKELPEPGPQDVVIRIHKVGICGSDVYYWHRGRTARFVVQSPMVLGHEAAGVVETVGSQVTHLRPGDRVAIEPGVPCRLCPICKAGRYNVCPAVRFCATPPVDGTLTRLYRHPADFCYKLPDHVSLEEGALLEPLTVAVYGCQRAGVGLGSRVLVCGAGPIGVVSLLTARALAAARVCVTDISPSRLEFATGQGADGTVLIDGASEEELAGRVVAALGGPPTAILECCGAAPSVRMALQAAAPRAKLAFVGRGPPDMDLPMVTIAAKELELNGVFRYANCYPLALDLVASGRVQLGPLVTHRFTLEESESAFQAALDGRGIKIMISVHD</sequence>
<dbReference type="GO" id="GO:0003939">
    <property type="term" value="F:L-iditol 2-dehydrogenase (NAD+) activity"/>
    <property type="evidence" value="ECO:0007669"/>
    <property type="project" value="TreeGrafter"/>
</dbReference>
<evidence type="ECO:0000256" key="8">
    <source>
        <dbReference type="ARBA" id="ARBA00032485"/>
    </source>
</evidence>
<keyword evidence="4 9" id="KW-0862">Zinc</keyword>
<keyword evidence="6" id="KW-0520">NAD</keyword>
<dbReference type="SUPFAM" id="SSF51735">
    <property type="entry name" value="NAD(P)-binding Rossmann-fold domains"/>
    <property type="match status" value="1"/>
</dbReference>
<protein>
    <recommendedName>
        <fullName evidence="7">Sorbitol dehydrogenase</fullName>
    </recommendedName>
    <alternativeName>
        <fullName evidence="8">Polyol dehydrogenase</fullName>
    </alternativeName>
</protein>